<dbReference type="PANTHER" id="PTHR47331">
    <property type="entry name" value="PHD-TYPE DOMAIN-CONTAINING PROTEIN"/>
    <property type="match status" value="1"/>
</dbReference>
<dbReference type="EMBL" id="JYDL01000175">
    <property type="protein sequence ID" value="KRX13988.1"/>
    <property type="molecule type" value="Genomic_DNA"/>
</dbReference>
<comment type="caution">
    <text evidence="2">The sequence shown here is derived from an EMBL/GenBank/DDBJ whole genome shotgun (WGS) entry which is preliminary data.</text>
</comment>
<evidence type="ECO:0000259" key="1">
    <source>
        <dbReference type="Pfam" id="PF17921"/>
    </source>
</evidence>
<dbReference type="Pfam" id="PF17921">
    <property type="entry name" value="Integrase_H2C2"/>
    <property type="match status" value="1"/>
</dbReference>
<proteinExistence type="predicted"/>
<sequence length="205" mass="23190">MAATVKARSRKLALNKARLNRLLTELEELCIDAVDDDVLVGQLELTEALFRETDALQADRANLPVETKHPMLLPHGDEVVEMIIWHVHERQLHAGVNQALAASWQRYWITRGRSAVKNVVRQCGTCWRSTGRPYEPKMGELLAERVTPSGPYQYVGVNFAVPILARSGNMVVRAIHLELVMDITMDSFLGALRRFISRRGRPKLI</sequence>
<keyword evidence="3" id="KW-1185">Reference proteome</keyword>
<accession>A0A0V0RHK5</accession>
<dbReference type="Gene3D" id="1.10.340.70">
    <property type="match status" value="1"/>
</dbReference>
<gene>
    <name evidence="2" type="ORF">T07_5094</name>
</gene>
<dbReference type="InterPro" id="IPR041588">
    <property type="entry name" value="Integrase_H2C2"/>
</dbReference>
<dbReference type="OrthoDB" id="8019190at2759"/>
<protein>
    <recommendedName>
        <fullName evidence="1">Integrase zinc-binding domain-containing protein</fullName>
    </recommendedName>
</protein>
<name>A0A0V0RHK5_9BILA</name>
<dbReference type="PANTHER" id="PTHR47331:SF1">
    <property type="entry name" value="GAG-LIKE PROTEIN"/>
    <property type="match status" value="1"/>
</dbReference>
<reference evidence="2 3" key="1">
    <citation type="submission" date="2015-01" db="EMBL/GenBank/DDBJ databases">
        <title>Evolution of Trichinella species and genotypes.</title>
        <authorList>
            <person name="Korhonen P.K."/>
            <person name="Edoardo P."/>
            <person name="Giuseppe L.R."/>
            <person name="Gasser R.B."/>
        </authorList>
    </citation>
    <scope>NUCLEOTIDE SEQUENCE [LARGE SCALE GENOMIC DNA]</scope>
    <source>
        <strain evidence="2">ISS37</strain>
    </source>
</reference>
<organism evidence="2 3">
    <name type="scientific">Trichinella nelsoni</name>
    <dbReference type="NCBI Taxonomy" id="6336"/>
    <lineage>
        <taxon>Eukaryota</taxon>
        <taxon>Metazoa</taxon>
        <taxon>Ecdysozoa</taxon>
        <taxon>Nematoda</taxon>
        <taxon>Enoplea</taxon>
        <taxon>Dorylaimia</taxon>
        <taxon>Trichinellida</taxon>
        <taxon>Trichinellidae</taxon>
        <taxon>Trichinella</taxon>
    </lineage>
</organism>
<feature type="domain" description="Integrase zinc-binding" evidence="1">
    <location>
        <begin position="79"/>
        <end position="129"/>
    </location>
</feature>
<evidence type="ECO:0000313" key="3">
    <source>
        <dbReference type="Proteomes" id="UP000054630"/>
    </source>
</evidence>
<dbReference type="Proteomes" id="UP000054630">
    <property type="component" value="Unassembled WGS sequence"/>
</dbReference>
<dbReference type="AlphaFoldDB" id="A0A0V0RHK5"/>
<evidence type="ECO:0000313" key="2">
    <source>
        <dbReference type="EMBL" id="KRX13988.1"/>
    </source>
</evidence>
<dbReference type="STRING" id="6336.A0A0V0RHK5"/>